<evidence type="ECO:0000256" key="8">
    <source>
        <dbReference type="ARBA" id="ARBA00022741"/>
    </source>
</evidence>
<dbReference type="EMBL" id="CABFWF030000014">
    <property type="protein sequence ID" value="CAD7048655.1"/>
    <property type="molecule type" value="Genomic_DNA"/>
</dbReference>
<dbReference type="CDD" id="cd18774">
    <property type="entry name" value="PDC2_HK_sensor"/>
    <property type="match status" value="1"/>
</dbReference>
<dbReference type="Pfam" id="PF07536">
    <property type="entry name" value="HWE_HK"/>
    <property type="match status" value="1"/>
</dbReference>
<reference evidence="16 17" key="1">
    <citation type="submission" date="2020-11" db="EMBL/GenBank/DDBJ databases">
        <authorList>
            <person name="Lassalle F."/>
        </authorList>
    </citation>
    <scope>NUCLEOTIDE SEQUENCE [LARGE SCALE GENOMIC DNA]</scope>
    <source>
        <strain evidence="16 17">JC140</strain>
    </source>
</reference>
<keyword evidence="10" id="KW-0067">ATP-binding</keyword>
<organism evidence="16 17">
    <name type="scientific">Pseudorhizobium endolithicum</name>
    <dbReference type="NCBI Taxonomy" id="1191678"/>
    <lineage>
        <taxon>Bacteria</taxon>
        <taxon>Pseudomonadati</taxon>
        <taxon>Pseudomonadota</taxon>
        <taxon>Alphaproteobacteria</taxon>
        <taxon>Hyphomicrobiales</taxon>
        <taxon>Rhizobiaceae</taxon>
        <taxon>Rhizobium/Agrobacterium group</taxon>
        <taxon>Pseudorhizobium</taxon>
    </lineage>
</organism>
<keyword evidence="4" id="KW-1003">Cell membrane</keyword>
<dbReference type="SMART" id="SM00911">
    <property type="entry name" value="HWE_HK"/>
    <property type="match status" value="1"/>
</dbReference>
<evidence type="ECO:0000256" key="4">
    <source>
        <dbReference type="ARBA" id="ARBA00022475"/>
    </source>
</evidence>
<evidence type="ECO:0000256" key="11">
    <source>
        <dbReference type="ARBA" id="ARBA00022989"/>
    </source>
</evidence>
<keyword evidence="7 14" id="KW-0812">Transmembrane</keyword>
<keyword evidence="12 14" id="KW-0472">Membrane</keyword>
<evidence type="ECO:0000256" key="10">
    <source>
        <dbReference type="ARBA" id="ARBA00022840"/>
    </source>
</evidence>
<evidence type="ECO:0000313" key="16">
    <source>
        <dbReference type="EMBL" id="CAD7048655.1"/>
    </source>
</evidence>
<dbReference type="InterPro" id="IPR033479">
    <property type="entry name" value="dCache_1"/>
</dbReference>
<sequence length="577" mass="64029">MKRMSVTGRLLLLTLLALMPAMLVLTYNLLSARQAAYREIHTNALTAGRLASLEMGRIVSSIRSTLDVLSTVPILQTGPGQPCSDYLRVVDDKLEVVENIAVLDPSGRLLCTSQANDHTDFSDRDYFREAVEKGEFILGTYIIDRMTKQPALPLALPVVENGNLARVVVAYLDLDWLGARVREREYFGGNALTIADRNGVIIAREPFPERFVGTKIPEDYQHLVQANVPGTMEVTSQDGTRRVIAYYPSQDTFYVSAGVSVEGGLQQVSKVTRFGLAVIALAIVGPFLVVWWAGHALIRRPARHLVRSVNAWRRGDETARTGMTGNGTFETIGAAIDAFMDELALRREQQQRDDRMRQLLIRELDHRIKNILSMVQAVARQTFRSSQSMEEASDAFFRRLHAMAGAHQLLTKNWQSASLKATVETAIAPFEDPAHPRFSIAGSDLEVASSVALSLSMALHELCTNAAKYGALSTERGRINIRWCFGDRSEPFTFTWQERQGPLVRPPEREGFGTLMIERVLSQQLQADVKLEYLPEGLLFQMAASMTRLLSTSEDDSDQNLTQASPGEAEPASNGMS</sequence>
<proteinExistence type="predicted"/>
<evidence type="ECO:0000256" key="2">
    <source>
        <dbReference type="ARBA" id="ARBA00004651"/>
    </source>
</evidence>
<dbReference type="RefSeq" id="WP_142593538.1">
    <property type="nucleotide sequence ID" value="NZ_CABFWF030000014.1"/>
</dbReference>
<evidence type="ECO:0000256" key="13">
    <source>
        <dbReference type="SAM" id="MobiDB-lite"/>
    </source>
</evidence>
<dbReference type="GO" id="GO:0016301">
    <property type="term" value="F:kinase activity"/>
    <property type="evidence" value="ECO:0007669"/>
    <property type="project" value="UniProtKB-KW"/>
</dbReference>
<dbReference type="InterPro" id="IPR036890">
    <property type="entry name" value="HATPase_C_sf"/>
</dbReference>
<dbReference type="Pfam" id="PF02743">
    <property type="entry name" value="dCache_1"/>
    <property type="match status" value="1"/>
</dbReference>
<keyword evidence="5" id="KW-0597">Phosphoprotein</keyword>
<dbReference type="Gene3D" id="3.30.450.20">
    <property type="entry name" value="PAS domain"/>
    <property type="match status" value="1"/>
</dbReference>
<evidence type="ECO:0000256" key="1">
    <source>
        <dbReference type="ARBA" id="ARBA00000085"/>
    </source>
</evidence>
<feature type="region of interest" description="Disordered" evidence="13">
    <location>
        <begin position="551"/>
        <end position="577"/>
    </location>
</feature>
<dbReference type="PANTHER" id="PTHR41523">
    <property type="entry name" value="TWO-COMPONENT SYSTEM SENSOR PROTEIN"/>
    <property type="match status" value="1"/>
</dbReference>
<dbReference type="InterPro" id="IPR011102">
    <property type="entry name" value="Sig_transdc_His_kinase_HWE"/>
</dbReference>
<evidence type="ECO:0000313" key="17">
    <source>
        <dbReference type="Proteomes" id="UP000606921"/>
    </source>
</evidence>
<comment type="caution">
    <text evidence="16">The sequence shown here is derived from an EMBL/GenBank/DDBJ whole genome shotgun (WGS) entry which is preliminary data.</text>
</comment>
<dbReference type="Gene3D" id="3.30.565.10">
    <property type="entry name" value="Histidine kinase-like ATPase, C-terminal domain"/>
    <property type="match status" value="1"/>
</dbReference>
<evidence type="ECO:0000256" key="7">
    <source>
        <dbReference type="ARBA" id="ARBA00022692"/>
    </source>
</evidence>
<feature type="transmembrane region" description="Helical" evidence="14">
    <location>
        <begin position="274"/>
        <end position="298"/>
    </location>
</feature>
<dbReference type="SUPFAM" id="SSF103190">
    <property type="entry name" value="Sensory domain-like"/>
    <property type="match status" value="1"/>
</dbReference>
<comment type="subcellular location">
    <subcellularLocation>
        <location evidence="2">Cell membrane</location>
        <topology evidence="2">Multi-pass membrane protein</topology>
    </subcellularLocation>
</comment>
<protein>
    <recommendedName>
        <fullName evidence="3">histidine kinase</fullName>
        <ecNumber evidence="3">2.7.13.3</ecNumber>
    </recommendedName>
</protein>
<dbReference type="PROSITE" id="PS50885">
    <property type="entry name" value="HAMP"/>
    <property type="match status" value="1"/>
</dbReference>
<keyword evidence="9 16" id="KW-0418">Kinase</keyword>
<dbReference type="EC" id="2.7.13.3" evidence="3"/>
<name>A0ABN7JUI5_9HYPH</name>
<accession>A0ABN7JUI5</accession>
<dbReference type="InterPro" id="IPR003660">
    <property type="entry name" value="HAMP_dom"/>
</dbReference>
<dbReference type="PANTHER" id="PTHR41523:SF7">
    <property type="entry name" value="HISTIDINE KINASE"/>
    <property type="match status" value="1"/>
</dbReference>
<feature type="domain" description="HAMP" evidence="15">
    <location>
        <begin position="296"/>
        <end position="348"/>
    </location>
</feature>
<evidence type="ECO:0000256" key="14">
    <source>
        <dbReference type="SAM" id="Phobius"/>
    </source>
</evidence>
<dbReference type="Proteomes" id="UP000606921">
    <property type="component" value="Unassembled WGS sequence"/>
</dbReference>
<evidence type="ECO:0000256" key="3">
    <source>
        <dbReference type="ARBA" id="ARBA00012438"/>
    </source>
</evidence>
<evidence type="ECO:0000256" key="12">
    <source>
        <dbReference type="ARBA" id="ARBA00023136"/>
    </source>
</evidence>
<evidence type="ECO:0000259" key="15">
    <source>
        <dbReference type="PROSITE" id="PS50885"/>
    </source>
</evidence>
<keyword evidence="17" id="KW-1185">Reference proteome</keyword>
<gene>
    <name evidence="16" type="ORF">REJC140_01408</name>
</gene>
<evidence type="ECO:0000256" key="6">
    <source>
        <dbReference type="ARBA" id="ARBA00022679"/>
    </source>
</evidence>
<keyword evidence="8" id="KW-0547">Nucleotide-binding</keyword>
<keyword evidence="6" id="KW-0808">Transferase</keyword>
<dbReference type="InterPro" id="IPR029151">
    <property type="entry name" value="Sensor-like_sf"/>
</dbReference>
<comment type="catalytic activity">
    <reaction evidence="1">
        <text>ATP + protein L-histidine = ADP + protein N-phospho-L-histidine.</text>
        <dbReference type="EC" id="2.7.13.3"/>
    </reaction>
</comment>
<keyword evidence="11 14" id="KW-1133">Transmembrane helix</keyword>
<evidence type="ECO:0000256" key="5">
    <source>
        <dbReference type="ARBA" id="ARBA00022553"/>
    </source>
</evidence>
<dbReference type="CDD" id="cd12914">
    <property type="entry name" value="PDC1_DGC_like"/>
    <property type="match status" value="1"/>
</dbReference>
<evidence type="ECO:0000256" key="9">
    <source>
        <dbReference type="ARBA" id="ARBA00022777"/>
    </source>
</evidence>